<dbReference type="EMBL" id="JARAKH010000028">
    <property type="protein sequence ID" value="KAK8388501.1"/>
    <property type="molecule type" value="Genomic_DNA"/>
</dbReference>
<dbReference type="GO" id="GO:0006515">
    <property type="term" value="P:protein quality control for misfolded or incompletely synthesized proteins"/>
    <property type="evidence" value="ECO:0007669"/>
    <property type="project" value="TreeGrafter"/>
</dbReference>
<evidence type="ECO:0000256" key="1">
    <source>
        <dbReference type="ARBA" id="ARBA00022670"/>
    </source>
</evidence>
<dbReference type="GO" id="GO:0005743">
    <property type="term" value="C:mitochondrial inner membrane"/>
    <property type="evidence" value="ECO:0007669"/>
    <property type="project" value="TreeGrafter"/>
</dbReference>
<keyword evidence="4 9" id="KW-0862">Zinc</keyword>
<dbReference type="PANTHER" id="PTHR22726:SF1">
    <property type="entry name" value="METALLOENDOPEPTIDASE OMA1, MITOCHONDRIAL"/>
    <property type="match status" value="1"/>
</dbReference>
<keyword evidence="3 9" id="KW-0378">Hydrolase</keyword>
<dbReference type="GO" id="GO:0004222">
    <property type="term" value="F:metalloendopeptidase activity"/>
    <property type="evidence" value="ECO:0007669"/>
    <property type="project" value="InterPro"/>
</dbReference>
<evidence type="ECO:0000256" key="6">
    <source>
        <dbReference type="ARBA" id="ARBA00038233"/>
    </source>
</evidence>
<dbReference type="EMBL" id="JARAKH010000028">
    <property type="protein sequence ID" value="KAK8388488.1"/>
    <property type="molecule type" value="Genomic_DNA"/>
</dbReference>
<accession>A0AAW0TN34</accession>
<organism evidence="12 13">
    <name type="scientific">Scylla paramamosain</name>
    <name type="common">Mud crab</name>
    <dbReference type="NCBI Taxonomy" id="85552"/>
    <lineage>
        <taxon>Eukaryota</taxon>
        <taxon>Metazoa</taxon>
        <taxon>Ecdysozoa</taxon>
        <taxon>Arthropoda</taxon>
        <taxon>Crustacea</taxon>
        <taxon>Multicrustacea</taxon>
        <taxon>Malacostraca</taxon>
        <taxon>Eumalacostraca</taxon>
        <taxon>Eucarida</taxon>
        <taxon>Decapoda</taxon>
        <taxon>Pleocyemata</taxon>
        <taxon>Brachyura</taxon>
        <taxon>Eubrachyura</taxon>
        <taxon>Portunoidea</taxon>
        <taxon>Portunidae</taxon>
        <taxon>Portuninae</taxon>
        <taxon>Scylla</taxon>
    </lineage>
</organism>
<gene>
    <name evidence="12" type="ORF">O3P69_020468</name>
</gene>
<evidence type="ECO:0000256" key="4">
    <source>
        <dbReference type="ARBA" id="ARBA00022833"/>
    </source>
</evidence>
<dbReference type="GO" id="GO:0034982">
    <property type="term" value="P:mitochondrial protein processing"/>
    <property type="evidence" value="ECO:0007669"/>
    <property type="project" value="TreeGrafter"/>
</dbReference>
<dbReference type="EMBL" id="JARAKH010000028">
    <property type="protein sequence ID" value="KAK8388489.1"/>
    <property type="molecule type" value="Genomic_DNA"/>
</dbReference>
<keyword evidence="5 9" id="KW-0482">Metalloprotease</keyword>
<dbReference type="EMBL" id="JARAKH010000028">
    <property type="protein sequence ID" value="KAK8388497.1"/>
    <property type="molecule type" value="Genomic_DNA"/>
</dbReference>
<evidence type="ECO:0000256" key="2">
    <source>
        <dbReference type="ARBA" id="ARBA00022723"/>
    </source>
</evidence>
<evidence type="ECO:0000313" key="13">
    <source>
        <dbReference type="Proteomes" id="UP001487740"/>
    </source>
</evidence>
<feature type="domain" description="Peptidase M48" evidence="11">
    <location>
        <begin position="184"/>
        <end position="375"/>
    </location>
</feature>
<dbReference type="EMBL" id="JARAKH010000028">
    <property type="protein sequence ID" value="KAK8388491.1"/>
    <property type="molecule type" value="Genomic_DNA"/>
</dbReference>
<dbReference type="InterPro" id="IPR001915">
    <property type="entry name" value="Peptidase_M48"/>
</dbReference>
<evidence type="ECO:0000259" key="11">
    <source>
        <dbReference type="Pfam" id="PF01435"/>
    </source>
</evidence>
<dbReference type="EMBL" id="JARAKH010000028">
    <property type="protein sequence ID" value="KAK8388499.1"/>
    <property type="molecule type" value="Genomic_DNA"/>
</dbReference>
<feature type="region of interest" description="Disordered" evidence="10">
    <location>
        <begin position="405"/>
        <end position="432"/>
    </location>
</feature>
<evidence type="ECO:0000256" key="3">
    <source>
        <dbReference type="ARBA" id="ARBA00022801"/>
    </source>
</evidence>
<dbReference type="Proteomes" id="UP001487740">
    <property type="component" value="Unassembled WGS sequence"/>
</dbReference>
<dbReference type="Gene3D" id="3.30.2010.10">
    <property type="entry name" value="Metalloproteases ('zincins'), catalytic domain"/>
    <property type="match status" value="1"/>
</dbReference>
<dbReference type="CDD" id="cd07331">
    <property type="entry name" value="M48C_Oma1_like"/>
    <property type="match status" value="1"/>
</dbReference>
<dbReference type="EMBL" id="JARAKH010000028">
    <property type="protein sequence ID" value="KAK8388490.1"/>
    <property type="molecule type" value="Genomic_DNA"/>
</dbReference>
<dbReference type="EMBL" id="JARAKH010000028">
    <property type="protein sequence ID" value="KAK8388495.1"/>
    <property type="molecule type" value="Genomic_DNA"/>
</dbReference>
<comment type="similarity">
    <text evidence="6 9">Belongs to the peptidase M48 family.</text>
</comment>
<comment type="cofactor">
    <cofactor evidence="9">
        <name>Zn(2+)</name>
        <dbReference type="ChEBI" id="CHEBI:29105"/>
    </cofactor>
    <text evidence="9">Binds 1 zinc ion per subunit.</text>
</comment>
<evidence type="ECO:0000256" key="10">
    <source>
        <dbReference type="SAM" id="MobiDB-lite"/>
    </source>
</evidence>
<evidence type="ECO:0000256" key="9">
    <source>
        <dbReference type="RuleBase" id="RU003983"/>
    </source>
</evidence>
<protein>
    <recommendedName>
        <fullName evidence="7">Metalloendopeptidase OMA1, mitochondrial</fullName>
    </recommendedName>
    <alternativeName>
        <fullName evidence="8">Overlapping with the m-AAA protease 1 homolog</fullName>
    </alternativeName>
</protein>
<keyword evidence="2" id="KW-0479">Metal-binding</keyword>
<dbReference type="GO" id="GO:0046872">
    <property type="term" value="F:metal ion binding"/>
    <property type="evidence" value="ECO:0007669"/>
    <property type="project" value="UniProtKB-KW"/>
</dbReference>
<dbReference type="EMBL" id="JARAKH010000028">
    <property type="protein sequence ID" value="KAK8388498.1"/>
    <property type="molecule type" value="Genomic_DNA"/>
</dbReference>
<dbReference type="AlphaFoldDB" id="A0AAW0TN34"/>
<evidence type="ECO:0000256" key="5">
    <source>
        <dbReference type="ARBA" id="ARBA00023049"/>
    </source>
</evidence>
<reference evidence="12 13" key="1">
    <citation type="submission" date="2023-03" db="EMBL/GenBank/DDBJ databases">
        <title>High-quality genome of Scylla paramamosain provides insights in environmental adaptation.</title>
        <authorList>
            <person name="Zhang L."/>
        </authorList>
    </citation>
    <scope>NUCLEOTIDE SEQUENCE [LARGE SCALE GENOMIC DNA]</scope>
    <source>
        <strain evidence="12">LZ_2023a</strain>
        <tissue evidence="12">Muscle</tissue>
    </source>
</reference>
<evidence type="ECO:0000313" key="12">
    <source>
        <dbReference type="EMBL" id="KAK8388488.1"/>
    </source>
</evidence>
<dbReference type="EMBL" id="JARAKH010000028">
    <property type="protein sequence ID" value="KAK8388492.1"/>
    <property type="molecule type" value="Genomic_DNA"/>
</dbReference>
<dbReference type="InterPro" id="IPR051156">
    <property type="entry name" value="Mito/Outer_Membr_Metalloprot"/>
</dbReference>
<dbReference type="EMBL" id="JARAKH010000028">
    <property type="protein sequence ID" value="KAK8388494.1"/>
    <property type="molecule type" value="Genomic_DNA"/>
</dbReference>
<comment type="caution">
    <text evidence="12">The sequence shown here is derived from an EMBL/GenBank/DDBJ whole genome shotgun (WGS) entry which is preliminary data.</text>
</comment>
<dbReference type="Pfam" id="PF01435">
    <property type="entry name" value="Peptidase_M48"/>
    <property type="match status" value="1"/>
</dbReference>
<keyword evidence="13" id="KW-1185">Reference proteome</keyword>
<evidence type="ECO:0000256" key="7">
    <source>
        <dbReference type="ARBA" id="ARBA00040360"/>
    </source>
</evidence>
<evidence type="ECO:0000256" key="8">
    <source>
        <dbReference type="ARBA" id="ARBA00042978"/>
    </source>
</evidence>
<dbReference type="PANTHER" id="PTHR22726">
    <property type="entry name" value="METALLOENDOPEPTIDASE OMA1"/>
    <property type="match status" value="1"/>
</dbReference>
<name>A0AAW0TN34_SCYPA</name>
<dbReference type="EMBL" id="JARAKH010000028">
    <property type="protein sequence ID" value="KAK8388500.1"/>
    <property type="molecule type" value="Genomic_DNA"/>
</dbReference>
<keyword evidence="1 9" id="KW-0645">Protease</keyword>
<proteinExistence type="inferred from homology"/>
<sequence>MLLRLAQQALPAQNTGYGLRVLVREARTARRLSSREHHCHVSLVRDGALNHAHFVRKIHTTRPRLVNPLLLAMLRPASKFLAALVGRGFRKWWQALPRHKKEIFRDHLRRNIVRYAVGSGVMGTAGFVYYNNHVTTTPYTGRSRFMVFKSEEQFSISSRLYEMAMKEYADDMLHNDHPMVDCVRRVGNRLLQANHAMPEIYTRVWTVSVVDNPLRNCFVLPTGDIVMFSGMMEILENDDQVAAVLAHEMSHVILEHVAEHLSRDYLLDLFILFPVALIWAFLPNDLLAAVSHWLLHYVVELFLSLPYSRTLESEADHLGLRLAAKACYDVREFSAFWGKMAVLDKIIEKNSEEKEPPFWLSTHPSSEDRRKELEKQMPEVLDLRRFCKCPNLPVKDPRERIKKIPQSIAPEDNQISPKAIPPKEFSFISSSS</sequence>